<evidence type="ECO:0000256" key="5">
    <source>
        <dbReference type="ARBA" id="ARBA00022475"/>
    </source>
</evidence>
<feature type="transmembrane region" description="Helical" evidence="14">
    <location>
        <begin position="84"/>
        <end position="106"/>
    </location>
</feature>
<keyword evidence="17" id="KW-1185">Reference proteome</keyword>
<comment type="cofactor">
    <cofactor evidence="14 15">
        <name>heme b</name>
        <dbReference type="ChEBI" id="CHEBI:60344"/>
    </cofactor>
    <text evidence="14 15">Binds 1 heme b (iron(II)-protoporphyrin IX) group per subunit.</text>
</comment>
<keyword evidence="5 14" id="KW-1003">Cell membrane</keyword>
<feature type="transmembrane region" description="Helical" evidence="14">
    <location>
        <begin position="118"/>
        <end position="140"/>
    </location>
</feature>
<comment type="catalytic activity">
    <reaction evidence="13 14 15">
        <text>protoporphyrinogen IX + 3 A = protoporphyrin IX + 3 AH2</text>
        <dbReference type="Rhea" id="RHEA:62000"/>
        <dbReference type="ChEBI" id="CHEBI:13193"/>
        <dbReference type="ChEBI" id="CHEBI:17499"/>
        <dbReference type="ChEBI" id="CHEBI:57306"/>
        <dbReference type="ChEBI" id="CHEBI:57307"/>
    </reaction>
</comment>
<dbReference type="HAMAP" id="MF_02239">
    <property type="entry name" value="HemJ"/>
    <property type="match status" value="1"/>
</dbReference>
<evidence type="ECO:0000256" key="11">
    <source>
        <dbReference type="ARBA" id="ARBA00023004"/>
    </source>
</evidence>
<evidence type="ECO:0000256" key="8">
    <source>
        <dbReference type="ARBA" id="ARBA00022723"/>
    </source>
</evidence>
<sequence>MYLWIKALHLVAVVTWFAALFYLPRLFVYHAMARDRDDREAIDYFRLMERKLYRGIMLPSMVVVLVLGLWLLALVPAFMSQGWLHAKLALVVALIVYHHVCLVYMKRLAAGACHKSHVFFRWFNEAPVIALLGIVILAVVKPF</sequence>
<keyword evidence="12 14" id="KW-0472">Membrane</keyword>
<accession>A0ABQ2YJI0</accession>
<evidence type="ECO:0000256" key="2">
    <source>
        <dbReference type="ARBA" id="ARBA00005073"/>
    </source>
</evidence>
<evidence type="ECO:0000256" key="13">
    <source>
        <dbReference type="ARBA" id="ARBA00048390"/>
    </source>
</evidence>
<comment type="pathway">
    <text evidence="2 14 15">Porphyrin-containing compound metabolism; protoporphyrin-IX biosynthesis; protoporphyrin-IX from protoporphyrinogen-IX: step 1/1.</text>
</comment>
<evidence type="ECO:0000256" key="9">
    <source>
        <dbReference type="ARBA" id="ARBA00022989"/>
    </source>
</evidence>
<dbReference type="InterPro" id="IPR005265">
    <property type="entry name" value="HemJ-like"/>
</dbReference>
<dbReference type="PANTHER" id="PTHR40255">
    <property type="entry name" value="UPF0093 MEMBRANE PROTEIN SLR1790"/>
    <property type="match status" value="1"/>
</dbReference>
<comment type="subcellular location">
    <subcellularLocation>
        <location evidence="1 14">Cell membrane</location>
        <topology evidence="1 14">Multi-pass membrane protein</topology>
    </subcellularLocation>
</comment>
<evidence type="ECO:0000256" key="10">
    <source>
        <dbReference type="ARBA" id="ARBA00023002"/>
    </source>
</evidence>
<gene>
    <name evidence="16" type="ORF">GCM10007160_08510</name>
</gene>
<feature type="transmembrane region" description="Helical" evidence="14">
    <location>
        <begin position="6"/>
        <end position="28"/>
    </location>
</feature>
<dbReference type="PANTHER" id="PTHR40255:SF1">
    <property type="entry name" value="PROTOPORPHYRINOGEN IX OXIDASE"/>
    <property type="match status" value="1"/>
</dbReference>
<reference evidence="17" key="1">
    <citation type="journal article" date="2019" name="Int. J. Syst. Evol. Microbiol.">
        <title>The Global Catalogue of Microorganisms (GCM) 10K type strain sequencing project: providing services to taxonomists for standard genome sequencing and annotation.</title>
        <authorList>
            <consortium name="The Broad Institute Genomics Platform"/>
            <consortium name="The Broad Institute Genome Sequencing Center for Infectious Disease"/>
            <person name="Wu L."/>
            <person name="Ma J."/>
        </authorList>
    </citation>
    <scope>NUCLEOTIDE SEQUENCE [LARGE SCALE GENOMIC DNA]</scope>
    <source>
        <strain evidence="17">KCTC 22228</strain>
    </source>
</reference>
<dbReference type="Pfam" id="PF03653">
    <property type="entry name" value="UPF0093"/>
    <property type="match status" value="1"/>
</dbReference>
<keyword evidence="6 14" id="KW-0349">Heme</keyword>
<keyword evidence="10 14" id="KW-0560">Oxidoreductase</keyword>
<dbReference type="Proteomes" id="UP000653056">
    <property type="component" value="Unassembled WGS sequence"/>
</dbReference>
<keyword evidence="8 14" id="KW-0479">Metal-binding</keyword>
<dbReference type="PIRSF" id="PIRSF004638">
    <property type="entry name" value="UCP004638"/>
    <property type="match status" value="1"/>
</dbReference>
<keyword evidence="9 14" id="KW-1133">Transmembrane helix</keyword>
<evidence type="ECO:0000313" key="16">
    <source>
        <dbReference type="EMBL" id="GGX83576.1"/>
    </source>
</evidence>
<dbReference type="RefSeq" id="WP_189466546.1">
    <property type="nucleotide sequence ID" value="NZ_BMXS01000003.1"/>
</dbReference>
<feature type="transmembrane region" description="Helical" evidence="14">
    <location>
        <begin position="56"/>
        <end position="78"/>
    </location>
</feature>
<dbReference type="EMBL" id="BMXS01000003">
    <property type="protein sequence ID" value="GGX83576.1"/>
    <property type="molecule type" value="Genomic_DNA"/>
</dbReference>
<comment type="caution">
    <text evidence="16">The sequence shown here is derived from an EMBL/GenBank/DDBJ whole genome shotgun (WGS) entry which is preliminary data.</text>
</comment>
<evidence type="ECO:0000256" key="6">
    <source>
        <dbReference type="ARBA" id="ARBA00022617"/>
    </source>
</evidence>
<evidence type="ECO:0000256" key="1">
    <source>
        <dbReference type="ARBA" id="ARBA00004651"/>
    </source>
</evidence>
<comment type="function">
    <text evidence="14 15">Catalyzes the oxidation of protoporphyrinogen IX to protoporphyrin IX.</text>
</comment>
<comment type="similarity">
    <text evidence="3 14 15">Belongs to the HemJ family.</text>
</comment>
<dbReference type="NCBIfam" id="TIGR00701">
    <property type="entry name" value="protoporphyrinogen oxidase HemJ"/>
    <property type="match status" value="1"/>
</dbReference>
<keyword evidence="7 14" id="KW-0812">Transmembrane</keyword>
<evidence type="ECO:0000256" key="14">
    <source>
        <dbReference type="HAMAP-Rule" id="MF_02239"/>
    </source>
</evidence>
<dbReference type="EC" id="1.3.99.-" evidence="14 15"/>
<name>A0ABQ2YJI0_9GAMM</name>
<evidence type="ECO:0000256" key="3">
    <source>
        <dbReference type="ARBA" id="ARBA00006501"/>
    </source>
</evidence>
<evidence type="ECO:0000256" key="12">
    <source>
        <dbReference type="ARBA" id="ARBA00023136"/>
    </source>
</evidence>
<feature type="binding site" description="axial binding residue" evidence="14">
    <location>
        <position position="9"/>
    </location>
    <ligand>
        <name>heme</name>
        <dbReference type="ChEBI" id="CHEBI:30413"/>
    </ligand>
    <ligandPart>
        <name>Fe</name>
        <dbReference type="ChEBI" id="CHEBI:18248"/>
    </ligandPart>
</feature>
<evidence type="ECO:0000256" key="15">
    <source>
        <dbReference type="PIRNR" id="PIRNR004638"/>
    </source>
</evidence>
<comment type="subunit">
    <text evidence="14">Homodimer.</text>
</comment>
<organism evidence="16 17">
    <name type="scientific">Litchfieldella qijiaojingensis</name>
    <dbReference type="NCBI Taxonomy" id="980347"/>
    <lineage>
        <taxon>Bacteria</taxon>
        <taxon>Pseudomonadati</taxon>
        <taxon>Pseudomonadota</taxon>
        <taxon>Gammaproteobacteria</taxon>
        <taxon>Oceanospirillales</taxon>
        <taxon>Halomonadaceae</taxon>
        <taxon>Litchfieldella</taxon>
    </lineage>
</organism>
<proteinExistence type="inferred from homology"/>
<protein>
    <recommendedName>
        <fullName evidence="4 14">Protoporphyrinogen IX oxidase</fullName>
        <shortName evidence="14">PPO</shortName>
        <ecNumber evidence="14 15">1.3.99.-</ecNumber>
    </recommendedName>
</protein>
<evidence type="ECO:0000256" key="4">
    <source>
        <dbReference type="ARBA" id="ARBA00017504"/>
    </source>
</evidence>
<evidence type="ECO:0000313" key="17">
    <source>
        <dbReference type="Proteomes" id="UP000653056"/>
    </source>
</evidence>
<keyword evidence="11 14" id="KW-0408">Iron</keyword>
<evidence type="ECO:0000256" key="7">
    <source>
        <dbReference type="ARBA" id="ARBA00022692"/>
    </source>
</evidence>
<feature type="binding site" description="axial binding residue" evidence="14">
    <location>
        <position position="87"/>
    </location>
    <ligand>
        <name>heme</name>
        <dbReference type="ChEBI" id="CHEBI:30413"/>
    </ligand>
    <ligandPart>
        <name>Fe</name>
        <dbReference type="ChEBI" id="CHEBI:18248"/>
    </ligandPart>
</feature>